<keyword evidence="9" id="KW-1185">Reference proteome</keyword>
<evidence type="ECO:0000256" key="2">
    <source>
        <dbReference type="ARBA" id="ARBA00022448"/>
    </source>
</evidence>
<evidence type="ECO:0000259" key="7">
    <source>
        <dbReference type="PROSITE" id="PS50850"/>
    </source>
</evidence>
<evidence type="ECO:0000256" key="6">
    <source>
        <dbReference type="SAM" id="Phobius"/>
    </source>
</evidence>
<accession>A0AAD4GYW2</accession>
<dbReference type="InterPro" id="IPR020846">
    <property type="entry name" value="MFS_dom"/>
</dbReference>
<name>A0AAD4GYW2_ASPNN</name>
<dbReference type="FunFam" id="1.20.1250.20:FF:000034">
    <property type="entry name" value="MFS general substrate transporter"/>
    <property type="match status" value="1"/>
</dbReference>
<protein>
    <recommendedName>
        <fullName evidence="7">Major facilitator superfamily (MFS) profile domain-containing protein</fullName>
    </recommendedName>
</protein>
<evidence type="ECO:0000313" key="8">
    <source>
        <dbReference type="EMBL" id="KAF9894341.1"/>
    </source>
</evidence>
<feature type="transmembrane region" description="Helical" evidence="6">
    <location>
        <begin position="96"/>
        <end position="116"/>
    </location>
</feature>
<reference evidence="8" key="1">
    <citation type="journal article" date="2019" name="Beilstein J. Org. Chem.">
        <title>Nanangenines: drimane sesquiterpenoids as the dominant metabolite cohort of a novel Australian fungus, Aspergillus nanangensis.</title>
        <authorList>
            <person name="Lacey H.J."/>
            <person name="Gilchrist C.L.M."/>
            <person name="Crombie A."/>
            <person name="Kalaitzis J.A."/>
            <person name="Vuong D."/>
            <person name="Rutledge P.J."/>
            <person name="Turner P."/>
            <person name="Pitt J.I."/>
            <person name="Lacey E."/>
            <person name="Chooi Y.H."/>
            <person name="Piggott A.M."/>
        </authorList>
    </citation>
    <scope>NUCLEOTIDE SEQUENCE</scope>
    <source>
        <strain evidence="8">MST-FP2251</strain>
    </source>
</reference>
<dbReference type="Gene3D" id="1.20.1250.20">
    <property type="entry name" value="MFS general substrate transporter like domains"/>
    <property type="match status" value="1"/>
</dbReference>
<feature type="domain" description="Major facilitator superfamily (MFS) profile" evidence="7">
    <location>
        <begin position="57"/>
        <end position="248"/>
    </location>
</feature>
<dbReference type="EMBL" id="VCAU01000004">
    <property type="protein sequence ID" value="KAF9894341.1"/>
    <property type="molecule type" value="Genomic_DNA"/>
</dbReference>
<feature type="transmembrane region" description="Helical" evidence="6">
    <location>
        <begin position="154"/>
        <end position="174"/>
    </location>
</feature>
<keyword evidence="2" id="KW-0813">Transport</keyword>
<comment type="caution">
    <text evidence="8">The sequence shown here is derived from an EMBL/GenBank/DDBJ whole genome shotgun (WGS) entry which is preliminary data.</text>
</comment>
<keyword evidence="3 6" id="KW-0812">Transmembrane</keyword>
<dbReference type="Pfam" id="PF07690">
    <property type="entry name" value="MFS_1"/>
    <property type="match status" value="1"/>
</dbReference>
<feature type="transmembrane region" description="Helical" evidence="6">
    <location>
        <begin position="217"/>
        <end position="239"/>
    </location>
</feature>
<dbReference type="PANTHER" id="PTHR43791:SF54">
    <property type="entry name" value="MAJOR FACILITATOR SUPERFAMILY (MFS) PROFILE DOMAIN-CONTAINING PROTEIN-RELATED"/>
    <property type="match status" value="1"/>
</dbReference>
<proteinExistence type="predicted"/>
<keyword evidence="4 6" id="KW-1133">Transmembrane helix</keyword>
<evidence type="ECO:0000256" key="3">
    <source>
        <dbReference type="ARBA" id="ARBA00022692"/>
    </source>
</evidence>
<dbReference type="PANTHER" id="PTHR43791">
    <property type="entry name" value="PERMEASE-RELATED"/>
    <property type="match status" value="1"/>
</dbReference>
<dbReference type="GO" id="GO:0016020">
    <property type="term" value="C:membrane"/>
    <property type="evidence" value="ECO:0007669"/>
    <property type="project" value="UniProtKB-SubCell"/>
</dbReference>
<dbReference type="Proteomes" id="UP001194746">
    <property type="component" value="Unassembled WGS sequence"/>
</dbReference>
<evidence type="ECO:0000256" key="1">
    <source>
        <dbReference type="ARBA" id="ARBA00004141"/>
    </source>
</evidence>
<evidence type="ECO:0000256" key="4">
    <source>
        <dbReference type="ARBA" id="ARBA00022989"/>
    </source>
</evidence>
<dbReference type="SUPFAM" id="SSF103473">
    <property type="entry name" value="MFS general substrate transporter"/>
    <property type="match status" value="1"/>
</dbReference>
<dbReference type="InterPro" id="IPR036259">
    <property type="entry name" value="MFS_trans_sf"/>
</dbReference>
<evidence type="ECO:0000313" key="9">
    <source>
        <dbReference type="Proteomes" id="UP001194746"/>
    </source>
</evidence>
<comment type="subcellular location">
    <subcellularLocation>
        <location evidence="1">Membrane</location>
        <topology evidence="1">Multi-pass membrane protein</topology>
    </subcellularLocation>
</comment>
<gene>
    <name evidence="8" type="ORF">FE257_007844</name>
</gene>
<dbReference type="PROSITE" id="PS50850">
    <property type="entry name" value="MFS"/>
    <property type="match status" value="1"/>
</dbReference>
<keyword evidence="5 6" id="KW-0472">Membrane</keyword>
<sequence>MPSTQVNEDPIELKDVGFPEEKRQYIDRGLSPEEADFLLSLSDKEKDKIYRKVDIRLVPMLALLYLIAHLDRANIGNAKIEGIEAELGMSGVDYNIAVAVFFIPYITLEVPSNLILGKFKRPSWYIGLLVCCWGLVVTSSGFVQGLGALCATRFLVGVFEAGFFPGAMWLITQWYEPRKTSFCMSLFYFSAAASGAFSGLLAAAISQMDGLGGQSGWRWIFIIEGIASVLLGATCFFLLPDSPSLSGR</sequence>
<organism evidence="8 9">
    <name type="scientific">Aspergillus nanangensis</name>
    <dbReference type="NCBI Taxonomy" id="2582783"/>
    <lineage>
        <taxon>Eukaryota</taxon>
        <taxon>Fungi</taxon>
        <taxon>Dikarya</taxon>
        <taxon>Ascomycota</taxon>
        <taxon>Pezizomycotina</taxon>
        <taxon>Eurotiomycetes</taxon>
        <taxon>Eurotiomycetidae</taxon>
        <taxon>Eurotiales</taxon>
        <taxon>Aspergillaceae</taxon>
        <taxon>Aspergillus</taxon>
        <taxon>Aspergillus subgen. Circumdati</taxon>
    </lineage>
</organism>
<dbReference type="AlphaFoldDB" id="A0AAD4GYW2"/>
<feature type="transmembrane region" description="Helical" evidence="6">
    <location>
        <begin position="123"/>
        <end position="142"/>
    </location>
</feature>
<reference evidence="8" key="2">
    <citation type="submission" date="2020-02" db="EMBL/GenBank/DDBJ databases">
        <authorList>
            <person name="Gilchrist C.L.M."/>
            <person name="Chooi Y.-H."/>
        </authorList>
    </citation>
    <scope>NUCLEOTIDE SEQUENCE</scope>
    <source>
        <strain evidence="8">MST-FP2251</strain>
    </source>
</reference>
<dbReference type="GO" id="GO:0022857">
    <property type="term" value="F:transmembrane transporter activity"/>
    <property type="evidence" value="ECO:0007669"/>
    <property type="project" value="InterPro"/>
</dbReference>
<evidence type="ECO:0000256" key="5">
    <source>
        <dbReference type="ARBA" id="ARBA00023136"/>
    </source>
</evidence>
<dbReference type="InterPro" id="IPR011701">
    <property type="entry name" value="MFS"/>
</dbReference>
<feature type="transmembrane region" description="Helical" evidence="6">
    <location>
        <begin position="186"/>
        <end position="205"/>
    </location>
</feature>